<dbReference type="AlphaFoldDB" id="A0A3S5YCQ6"/>
<protein>
    <submittedName>
        <fullName evidence="3">Alpha/beta hydrolase</fullName>
    </submittedName>
</protein>
<reference evidence="3" key="1">
    <citation type="journal article" date="2010" name="PLoS Genet.">
        <title>The genome of a pathogenic rhodococcus: cooptive virulence underpinned by key gene acquisitions.</title>
        <authorList>
            <person name="Letek M."/>
            <person name="Gonzalez P."/>
            <person name="Macarthur I."/>
            <person name="Rodriguez H."/>
            <person name="Freeman T.C."/>
            <person name="Valero-Rello A."/>
            <person name="Blanco M."/>
            <person name="Buckley T."/>
            <person name="Cherevach I."/>
            <person name="Fahey R."/>
            <person name="Hapeshi A."/>
            <person name="Holdstock J."/>
            <person name="Leadon D."/>
            <person name="Navas J."/>
            <person name="Ocampo A."/>
            <person name="Quail M.A."/>
            <person name="Sanders M."/>
            <person name="Scortti M.M."/>
            <person name="Prescott J.F."/>
            <person name="Fogarty U."/>
            <person name="Meijer W.G."/>
            <person name="Parkhill J."/>
            <person name="Bentley S.D."/>
            <person name="Vazquez-Boland J.A."/>
        </authorList>
    </citation>
    <scope>NUCLEOTIDE SEQUENCE [LARGE SCALE GENOMIC DNA]</scope>
    <source>
        <strain evidence="3 4">103S</strain>
    </source>
</reference>
<dbReference type="GeneID" id="57580054"/>
<dbReference type="Pfam" id="PF00561">
    <property type="entry name" value="Abhydrolase_1"/>
    <property type="match status" value="1"/>
</dbReference>
<evidence type="ECO:0000313" key="4">
    <source>
        <dbReference type="Proteomes" id="UP000006892"/>
    </source>
</evidence>
<dbReference type="EMBL" id="FN563149">
    <property type="protein sequence ID" value="CBH50395.1"/>
    <property type="molecule type" value="Genomic_DNA"/>
</dbReference>
<dbReference type="PANTHER" id="PTHR43798:SF31">
    <property type="entry name" value="AB HYDROLASE SUPERFAMILY PROTEIN YCLE"/>
    <property type="match status" value="1"/>
</dbReference>
<dbReference type="RefSeq" id="WP_013417470.1">
    <property type="nucleotide sequence ID" value="NC_014659.1"/>
</dbReference>
<proteinExistence type="predicted"/>
<sequence>MTIAHKLVGHGPVKVIALHGWFGTSEGWGMLPELVDADTYTYALIDYRGYGARKDEAGEYTLEEISADTLALADELGWDRFALVGHSMGGAAALRVLADAPERVTAVVGISPVPASGVPFDADSEALFTGAENEDGNRYAILDFTTGNRQSATWLNQMTEFSVEHTTRPAFGAYLRAWGGADFVDALPQTSIPVKAIVGEHDPALGAETMKATWMAQLPQCELDVLANAGHYAMFEAPVALITSMEAVLSELK</sequence>
<gene>
    <name evidence="3" type="ordered locus">REQ_44320</name>
</gene>
<feature type="domain" description="AB hydrolase-1" evidence="2">
    <location>
        <begin position="15"/>
        <end position="238"/>
    </location>
</feature>
<dbReference type="GO" id="GO:0016020">
    <property type="term" value="C:membrane"/>
    <property type="evidence" value="ECO:0007669"/>
    <property type="project" value="TreeGrafter"/>
</dbReference>
<dbReference type="KEGG" id="req:REQ_44320"/>
<accession>A0A3S5YCQ6</accession>
<name>A0A3S5YCQ6_RHOH1</name>
<dbReference type="InterPro" id="IPR029058">
    <property type="entry name" value="AB_hydrolase_fold"/>
</dbReference>
<dbReference type="Proteomes" id="UP001154400">
    <property type="component" value="Chromosome"/>
</dbReference>
<evidence type="ECO:0000313" key="3">
    <source>
        <dbReference type="EMBL" id="CBH50395.1"/>
    </source>
</evidence>
<dbReference type="GO" id="GO:0016787">
    <property type="term" value="F:hydrolase activity"/>
    <property type="evidence" value="ECO:0007669"/>
    <property type="project" value="UniProtKB-KW"/>
</dbReference>
<keyword evidence="1 3" id="KW-0378">Hydrolase</keyword>
<organism evidence="3">
    <name type="scientific">Rhodococcus hoagii (strain 103S)</name>
    <name type="common">Rhodococcus equi</name>
    <dbReference type="NCBI Taxonomy" id="685727"/>
    <lineage>
        <taxon>Bacteria</taxon>
        <taxon>Bacillati</taxon>
        <taxon>Actinomycetota</taxon>
        <taxon>Actinomycetes</taxon>
        <taxon>Mycobacteriales</taxon>
        <taxon>Nocardiaceae</taxon>
        <taxon>Prescottella</taxon>
    </lineage>
</organism>
<dbReference type="InterPro" id="IPR050266">
    <property type="entry name" value="AB_hydrolase_sf"/>
</dbReference>
<dbReference type="InterPro" id="IPR000073">
    <property type="entry name" value="AB_hydrolase_1"/>
</dbReference>
<evidence type="ECO:0000256" key="1">
    <source>
        <dbReference type="ARBA" id="ARBA00022801"/>
    </source>
</evidence>
<dbReference type="SUPFAM" id="SSF53474">
    <property type="entry name" value="alpha/beta-Hydrolases"/>
    <property type="match status" value="1"/>
</dbReference>
<dbReference type="Gene3D" id="3.40.50.1820">
    <property type="entry name" value="alpha/beta hydrolase"/>
    <property type="match status" value="1"/>
</dbReference>
<dbReference type="PANTHER" id="PTHR43798">
    <property type="entry name" value="MONOACYLGLYCEROL LIPASE"/>
    <property type="match status" value="1"/>
</dbReference>
<evidence type="ECO:0000259" key="2">
    <source>
        <dbReference type="Pfam" id="PF00561"/>
    </source>
</evidence>